<evidence type="ECO:0000313" key="2">
    <source>
        <dbReference type="Proteomes" id="UP000324897"/>
    </source>
</evidence>
<evidence type="ECO:0000313" key="1">
    <source>
        <dbReference type="EMBL" id="TVU22113.1"/>
    </source>
</evidence>
<comment type="caution">
    <text evidence="1">The sequence shown here is derived from an EMBL/GenBank/DDBJ whole genome shotgun (WGS) entry which is preliminary data.</text>
</comment>
<reference evidence="1 2" key="1">
    <citation type="journal article" date="2019" name="Sci. Rep.">
        <title>A high-quality genome of Eragrostis curvula grass provides insights into Poaceae evolution and supports new strategies to enhance forage quality.</title>
        <authorList>
            <person name="Carballo J."/>
            <person name="Santos B.A.C.M."/>
            <person name="Zappacosta D."/>
            <person name="Garbus I."/>
            <person name="Selva J.P."/>
            <person name="Gallo C.A."/>
            <person name="Diaz A."/>
            <person name="Albertini E."/>
            <person name="Caccamo M."/>
            <person name="Echenique V."/>
        </authorList>
    </citation>
    <scope>NUCLEOTIDE SEQUENCE [LARGE SCALE GENOMIC DNA]</scope>
    <source>
        <strain evidence="2">cv. Victoria</strain>
        <tissue evidence="1">Leaf</tissue>
    </source>
</reference>
<organism evidence="1 2">
    <name type="scientific">Eragrostis curvula</name>
    <name type="common">weeping love grass</name>
    <dbReference type="NCBI Taxonomy" id="38414"/>
    <lineage>
        <taxon>Eukaryota</taxon>
        <taxon>Viridiplantae</taxon>
        <taxon>Streptophyta</taxon>
        <taxon>Embryophyta</taxon>
        <taxon>Tracheophyta</taxon>
        <taxon>Spermatophyta</taxon>
        <taxon>Magnoliopsida</taxon>
        <taxon>Liliopsida</taxon>
        <taxon>Poales</taxon>
        <taxon>Poaceae</taxon>
        <taxon>PACMAD clade</taxon>
        <taxon>Chloridoideae</taxon>
        <taxon>Eragrostideae</taxon>
        <taxon>Eragrostidinae</taxon>
        <taxon>Eragrostis</taxon>
    </lineage>
</organism>
<dbReference type="Proteomes" id="UP000324897">
    <property type="component" value="Unassembled WGS sequence"/>
</dbReference>
<dbReference type="AlphaFoldDB" id="A0A5J9UEH4"/>
<protein>
    <recommendedName>
        <fullName evidence="3">F-box domain-containing protein</fullName>
    </recommendedName>
</protein>
<dbReference type="Gramene" id="TVU22113">
    <property type="protein sequence ID" value="TVU22113"/>
    <property type="gene ID" value="EJB05_31795"/>
</dbReference>
<gene>
    <name evidence="1" type="ORF">EJB05_31795</name>
</gene>
<dbReference type="EMBL" id="RWGY01000026">
    <property type="protein sequence ID" value="TVU22113.1"/>
    <property type="molecule type" value="Genomic_DNA"/>
</dbReference>
<sequence length="104" mass="12055">MNLLMQLEWPPPPLGAAEDALFPVVCISALPDKLHQCVLTQLPLKETIRTSALALGRSDQWKSRWSHHSCVEIHLRSREDLQREFDPLPWPRRCHDFFSLIVDC</sequence>
<evidence type="ECO:0008006" key="3">
    <source>
        <dbReference type="Google" id="ProtNLM"/>
    </source>
</evidence>
<feature type="non-terminal residue" evidence="1">
    <location>
        <position position="1"/>
    </location>
</feature>
<name>A0A5J9UEH4_9POAL</name>
<keyword evidence="2" id="KW-1185">Reference proteome</keyword>
<accession>A0A5J9UEH4</accession>
<proteinExistence type="predicted"/>